<feature type="region of interest" description="Disordered" evidence="1">
    <location>
        <begin position="14"/>
        <end position="40"/>
    </location>
</feature>
<gene>
    <name evidence="2" type="ORF">ALC62_03408</name>
</gene>
<dbReference type="AlphaFoldDB" id="A0A195CY69"/>
<evidence type="ECO:0000313" key="3">
    <source>
        <dbReference type="Proteomes" id="UP000078542"/>
    </source>
</evidence>
<evidence type="ECO:0000256" key="1">
    <source>
        <dbReference type="SAM" id="MobiDB-lite"/>
    </source>
</evidence>
<feature type="non-terminal residue" evidence="2">
    <location>
        <position position="1"/>
    </location>
</feature>
<evidence type="ECO:0000313" key="2">
    <source>
        <dbReference type="EMBL" id="KYN05615.1"/>
    </source>
</evidence>
<organism evidence="2 3">
    <name type="scientific">Cyphomyrmex costatus</name>
    <dbReference type="NCBI Taxonomy" id="456900"/>
    <lineage>
        <taxon>Eukaryota</taxon>
        <taxon>Metazoa</taxon>
        <taxon>Ecdysozoa</taxon>
        <taxon>Arthropoda</taxon>
        <taxon>Hexapoda</taxon>
        <taxon>Insecta</taxon>
        <taxon>Pterygota</taxon>
        <taxon>Neoptera</taxon>
        <taxon>Endopterygota</taxon>
        <taxon>Hymenoptera</taxon>
        <taxon>Apocrita</taxon>
        <taxon>Aculeata</taxon>
        <taxon>Formicoidea</taxon>
        <taxon>Formicidae</taxon>
        <taxon>Myrmicinae</taxon>
        <taxon>Cyphomyrmex</taxon>
    </lineage>
</organism>
<accession>A0A195CY69</accession>
<name>A0A195CY69_9HYME</name>
<feature type="compositionally biased region" description="Basic and acidic residues" evidence="1">
    <location>
        <begin position="150"/>
        <end position="159"/>
    </location>
</feature>
<sequence length="221" mass="24844">ALLDLFSLDRKIEAVDPNGSHESREKEKEKKGRDSERDTEPLRAIFALSLSLSLSFSRTRQYSPPFRRDAEKGAPDRRDVTAEETNGHEQPVAFTVLTRRDISTCGLSSAATRDRIYIRRRTIYCRGKPRASCLPSSSSVGLCARNSREARPTHFDRSSAEGSTTTDVQSEQHREKERGETMREASHGYGATVEERKPGAGFSLLFPSYPRSYTAFFFPSS</sequence>
<reference evidence="2 3" key="1">
    <citation type="submission" date="2016-03" db="EMBL/GenBank/DDBJ databases">
        <title>Cyphomyrmex costatus WGS genome.</title>
        <authorList>
            <person name="Nygaard S."/>
            <person name="Hu H."/>
            <person name="Boomsma J."/>
            <person name="Zhang G."/>
        </authorList>
    </citation>
    <scope>NUCLEOTIDE SEQUENCE [LARGE SCALE GENOMIC DNA]</scope>
    <source>
        <strain evidence="2">MS0001</strain>
        <tissue evidence="2">Whole body</tissue>
    </source>
</reference>
<feature type="region of interest" description="Disordered" evidence="1">
    <location>
        <begin position="150"/>
        <end position="190"/>
    </location>
</feature>
<feature type="compositionally biased region" description="Polar residues" evidence="1">
    <location>
        <begin position="160"/>
        <end position="169"/>
    </location>
</feature>
<feature type="compositionally biased region" description="Basic and acidic residues" evidence="1">
    <location>
        <begin position="170"/>
        <end position="186"/>
    </location>
</feature>
<protein>
    <submittedName>
        <fullName evidence="2">Uncharacterized protein</fullName>
    </submittedName>
</protein>
<feature type="compositionally biased region" description="Basic and acidic residues" evidence="1">
    <location>
        <begin position="66"/>
        <end position="87"/>
    </location>
</feature>
<feature type="region of interest" description="Disordered" evidence="1">
    <location>
        <begin position="63"/>
        <end position="87"/>
    </location>
</feature>
<dbReference type="Proteomes" id="UP000078542">
    <property type="component" value="Unassembled WGS sequence"/>
</dbReference>
<keyword evidence="3" id="KW-1185">Reference proteome</keyword>
<proteinExistence type="predicted"/>
<dbReference type="EMBL" id="KQ977115">
    <property type="protein sequence ID" value="KYN05615.1"/>
    <property type="molecule type" value="Genomic_DNA"/>
</dbReference>